<evidence type="ECO:0000256" key="1">
    <source>
        <dbReference type="SAM" id="Phobius"/>
    </source>
</evidence>
<proteinExistence type="predicted"/>
<keyword evidence="1" id="KW-1133">Transmembrane helix</keyword>
<accession>G0N3Y9</accession>
<feature type="transmembrane region" description="Helical" evidence="1">
    <location>
        <begin position="100"/>
        <end position="117"/>
    </location>
</feature>
<keyword evidence="1" id="KW-0472">Membrane</keyword>
<feature type="transmembrane region" description="Helical" evidence="1">
    <location>
        <begin position="251"/>
        <end position="271"/>
    </location>
</feature>
<evidence type="ECO:0000313" key="2">
    <source>
        <dbReference type="EMBL" id="EGT51749.1"/>
    </source>
</evidence>
<protein>
    <submittedName>
        <fullName evidence="2">Uncharacterized protein</fullName>
    </submittedName>
</protein>
<dbReference type="AlphaFoldDB" id="G0N3Y9"/>
<gene>
    <name evidence="2" type="ORF">CAEBREN_16013</name>
</gene>
<feature type="transmembrane region" description="Helical" evidence="1">
    <location>
        <begin position="137"/>
        <end position="155"/>
    </location>
</feature>
<keyword evidence="3" id="KW-1185">Reference proteome</keyword>
<sequence length="276" mass="32533">MSFDPDNPDMTPVPPKIYKYKSSLEAQHLMCLVLDSDDITRATDYIKDFMENPPKIDETQKVRPEEMWELKEIEKEIMEETIVYRRESEEYLAKIYASKFHLLTNWIVFFFAIYYLYSHVLYESDVDERIMQLNNVLLAVSFFIYFLTFIDWFRYTPLDDNETLKLNKHYEKLKTELKPEYTAADILQEQKNVLDLFLNDFVTAKSRNLDIVGRHDDLKIKAGLPIFLYMLCVILFFLVKGIIKEGDERKSGLVCALVTFLLSIALLIPILTTTLI</sequence>
<dbReference type="EMBL" id="GL379835">
    <property type="protein sequence ID" value="EGT51749.1"/>
    <property type="molecule type" value="Genomic_DNA"/>
</dbReference>
<keyword evidence="1" id="KW-0812">Transmembrane</keyword>
<feature type="transmembrane region" description="Helical" evidence="1">
    <location>
        <begin position="222"/>
        <end position="239"/>
    </location>
</feature>
<dbReference type="Proteomes" id="UP000008068">
    <property type="component" value="Unassembled WGS sequence"/>
</dbReference>
<dbReference type="HOGENOM" id="CLU_1012764_0_0_1"/>
<organism evidence="3">
    <name type="scientific">Caenorhabditis brenneri</name>
    <name type="common">Nematode worm</name>
    <dbReference type="NCBI Taxonomy" id="135651"/>
    <lineage>
        <taxon>Eukaryota</taxon>
        <taxon>Metazoa</taxon>
        <taxon>Ecdysozoa</taxon>
        <taxon>Nematoda</taxon>
        <taxon>Chromadorea</taxon>
        <taxon>Rhabditida</taxon>
        <taxon>Rhabditina</taxon>
        <taxon>Rhabditomorpha</taxon>
        <taxon>Rhabditoidea</taxon>
        <taxon>Rhabditidae</taxon>
        <taxon>Peloderinae</taxon>
        <taxon>Caenorhabditis</taxon>
    </lineage>
</organism>
<name>G0N3Y9_CAEBE</name>
<evidence type="ECO:0000313" key="3">
    <source>
        <dbReference type="Proteomes" id="UP000008068"/>
    </source>
</evidence>
<reference evidence="3" key="1">
    <citation type="submission" date="2011-07" db="EMBL/GenBank/DDBJ databases">
        <authorList>
            <consortium name="Caenorhabditis brenneri Sequencing and Analysis Consortium"/>
            <person name="Wilson R.K."/>
        </authorList>
    </citation>
    <scope>NUCLEOTIDE SEQUENCE [LARGE SCALE GENOMIC DNA]</scope>
    <source>
        <strain evidence="3">PB2801</strain>
    </source>
</reference>
<dbReference type="InParanoid" id="G0N3Y9"/>